<dbReference type="Proteomes" id="UP000829291">
    <property type="component" value="Chromosome 2"/>
</dbReference>
<evidence type="ECO:0000256" key="7">
    <source>
        <dbReference type="ARBA" id="ARBA00023170"/>
    </source>
</evidence>
<keyword evidence="9" id="KW-1185">Reference proteome</keyword>
<gene>
    <name evidence="10 11 12" type="primary">LOC107218771</name>
</gene>
<evidence type="ECO:0000256" key="1">
    <source>
        <dbReference type="ARBA" id="ARBA00004651"/>
    </source>
</evidence>
<organism evidence="9 10">
    <name type="scientific">Neodiprion lecontei</name>
    <name type="common">Redheaded pine sawfly</name>
    <dbReference type="NCBI Taxonomy" id="441921"/>
    <lineage>
        <taxon>Eukaryota</taxon>
        <taxon>Metazoa</taxon>
        <taxon>Ecdysozoa</taxon>
        <taxon>Arthropoda</taxon>
        <taxon>Hexapoda</taxon>
        <taxon>Insecta</taxon>
        <taxon>Pterygota</taxon>
        <taxon>Neoptera</taxon>
        <taxon>Endopterygota</taxon>
        <taxon>Hymenoptera</taxon>
        <taxon>Tenthredinoidea</taxon>
        <taxon>Diprionidae</taxon>
        <taxon>Diprioninae</taxon>
        <taxon>Neodiprion</taxon>
    </lineage>
</organism>
<keyword evidence="5 8" id="KW-1133">Transmembrane helix</keyword>
<evidence type="ECO:0000313" key="10">
    <source>
        <dbReference type="RefSeq" id="XP_046588925.1"/>
    </source>
</evidence>
<keyword evidence="6 8" id="KW-0472">Membrane</keyword>
<evidence type="ECO:0000256" key="2">
    <source>
        <dbReference type="ARBA" id="ARBA00005327"/>
    </source>
</evidence>
<evidence type="ECO:0000256" key="4">
    <source>
        <dbReference type="ARBA" id="ARBA00022692"/>
    </source>
</evidence>
<dbReference type="PANTHER" id="PTHR21421">
    <property type="entry name" value="GUSTATORY RECEPTOR"/>
    <property type="match status" value="1"/>
</dbReference>
<evidence type="ECO:0000256" key="8">
    <source>
        <dbReference type="SAM" id="Phobius"/>
    </source>
</evidence>
<comment type="similarity">
    <text evidence="2">Belongs to the insect chemoreceptor superfamily. Gustatory receptor (GR) family. Gr5a subfamily.</text>
</comment>
<evidence type="ECO:0000256" key="5">
    <source>
        <dbReference type="ARBA" id="ARBA00022989"/>
    </source>
</evidence>
<evidence type="ECO:0000313" key="9">
    <source>
        <dbReference type="Proteomes" id="UP000829291"/>
    </source>
</evidence>
<dbReference type="Pfam" id="PF06151">
    <property type="entry name" value="Trehalose_recp"/>
    <property type="match status" value="1"/>
</dbReference>
<protein>
    <submittedName>
        <fullName evidence="10 11">Gustatory receptor 5a for trehalose-like isoform X1</fullName>
    </submittedName>
</protein>
<dbReference type="PANTHER" id="PTHR21421:SF29">
    <property type="entry name" value="GUSTATORY RECEPTOR 5A FOR TREHALOSE-RELATED"/>
    <property type="match status" value="1"/>
</dbReference>
<dbReference type="RefSeq" id="XP_046588927.1">
    <property type="nucleotide sequence ID" value="XM_046732971.1"/>
</dbReference>
<feature type="transmembrane region" description="Helical" evidence="8">
    <location>
        <begin position="118"/>
        <end position="140"/>
    </location>
</feature>
<feature type="transmembrane region" description="Helical" evidence="8">
    <location>
        <begin position="257"/>
        <end position="275"/>
    </location>
</feature>
<feature type="transmembrane region" description="Helical" evidence="8">
    <location>
        <begin position="207"/>
        <end position="227"/>
    </location>
</feature>
<dbReference type="PIRSF" id="PIRSF038981">
    <property type="entry name" value="GRP"/>
    <property type="match status" value="1"/>
</dbReference>
<evidence type="ECO:0000256" key="3">
    <source>
        <dbReference type="ARBA" id="ARBA00022475"/>
    </source>
</evidence>
<dbReference type="RefSeq" id="XP_046588925.1">
    <property type="nucleotide sequence ID" value="XM_046732969.1"/>
</dbReference>
<proteinExistence type="inferred from homology"/>
<sequence>MTVKRNDRRNDVDDPNIFCNGDTRKIWPLLNRRAITTSDDSAYQADAGVPEPGLFLNTSNASQRQKESRLLCQQDPESFHCAIGPILLVAQCFGLLPVCGVLSASSRGLAFRRRTLRAIYASVLTLTMLVVALSSIVHMVRSVDTQTFEIKGGIGAATAGAVFYGNSVLGSFLFLWLAPRWAPLQQEWRAMEQLIDRWGRPRLRRKFSVITGIVLTCALLEHTLSMVKNTPNYRWNTTANMSLNNFLNEYSHNSHEFIISVWGYNLAVGMFLFVVSKIATFTWNFTDLFVMLVSTGLAERFKTLNTRMTSANATTPTIVEWRVLRENYAALSALVKRVDNDVSPIVLLSFANNLYFICLQLLNGLSRPDEDGILNSVYFFGSFAFLVARTVGVTLLAARINDQSRIALPVLYTCPAKAYCIETQRLEHQLATDDIALSGLRFFSITRNFMLAIAGAIVTYEVVLLQFNLAINHK</sequence>
<dbReference type="GeneID" id="107218771"/>
<name>A0ABM3FLM2_NEOLC</name>
<dbReference type="RefSeq" id="XP_046588926.1">
    <property type="nucleotide sequence ID" value="XM_046732970.1"/>
</dbReference>
<feature type="transmembrane region" description="Helical" evidence="8">
    <location>
        <begin position="345"/>
        <end position="365"/>
    </location>
</feature>
<feature type="transmembrane region" description="Helical" evidence="8">
    <location>
        <begin position="377"/>
        <end position="398"/>
    </location>
</feature>
<evidence type="ECO:0000313" key="12">
    <source>
        <dbReference type="RefSeq" id="XP_046588927.1"/>
    </source>
</evidence>
<feature type="transmembrane region" description="Helical" evidence="8">
    <location>
        <begin position="152"/>
        <end position="178"/>
    </location>
</feature>
<accession>A0ABM3FLM2</accession>
<dbReference type="InterPro" id="IPR009318">
    <property type="entry name" value="Gustatory_rcpt"/>
</dbReference>
<comment type="subcellular location">
    <subcellularLocation>
        <location evidence="1">Cell membrane</location>
        <topology evidence="1">Multi-pass membrane protein</topology>
    </subcellularLocation>
</comment>
<feature type="transmembrane region" description="Helical" evidence="8">
    <location>
        <begin position="449"/>
        <end position="471"/>
    </location>
</feature>
<evidence type="ECO:0000256" key="6">
    <source>
        <dbReference type="ARBA" id="ARBA00023136"/>
    </source>
</evidence>
<evidence type="ECO:0000313" key="11">
    <source>
        <dbReference type="RefSeq" id="XP_046588926.1"/>
    </source>
</evidence>
<reference evidence="10 11" key="1">
    <citation type="submission" date="2025-05" db="UniProtKB">
        <authorList>
            <consortium name="RefSeq"/>
        </authorList>
    </citation>
    <scope>IDENTIFICATION</scope>
    <source>
        <tissue evidence="10 11">Thorax and Abdomen</tissue>
    </source>
</reference>
<keyword evidence="7" id="KW-0675">Receptor</keyword>
<keyword evidence="3" id="KW-1003">Cell membrane</keyword>
<keyword evidence="4 8" id="KW-0812">Transmembrane</keyword>